<evidence type="ECO:0000313" key="2">
    <source>
        <dbReference type="Proteomes" id="UP000054359"/>
    </source>
</evidence>
<accession>A0A087SX96</accession>
<dbReference type="AlphaFoldDB" id="A0A087SX96"/>
<name>A0A087SX96_STEMI</name>
<organism evidence="1 2">
    <name type="scientific">Stegodyphus mimosarum</name>
    <name type="common">African social velvet spider</name>
    <dbReference type="NCBI Taxonomy" id="407821"/>
    <lineage>
        <taxon>Eukaryota</taxon>
        <taxon>Metazoa</taxon>
        <taxon>Ecdysozoa</taxon>
        <taxon>Arthropoda</taxon>
        <taxon>Chelicerata</taxon>
        <taxon>Arachnida</taxon>
        <taxon>Araneae</taxon>
        <taxon>Araneomorphae</taxon>
        <taxon>Entelegynae</taxon>
        <taxon>Eresoidea</taxon>
        <taxon>Eresidae</taxon>
        <taxon>Stegodyphus</taxon>
    </lineage>
</organism>
<protein>
    <submittedName>
        <fullName evidence="1">Uncharacterized protein</fullName>
    </submittedName>
</protein>
<dbReference type="EMBL" id="KK112380">
    <property type="protein sequence ID" value="KFM57485.1"/>
    <property type="molecule type" value="Genomic_DNA"/>
</dbReference>
<gene>
    <name evidence="1" type="ORF">X975_24082</name>
</gene>
<keyword evidence="2" id="KW-1185">Reference proteome</keyword>
<sequence length="38" mass="4211">MAACSRVMCLTNRSRTYLYNKSTKLYSSTATVKSTSGE</sequence>
<feature type="non-terminal residue" evidence="1">
    <location>
        <position position="38"/>
    </location>
</feature>
<proteinExistence type="predicted"/>
<reference evidence="1 2" key="1">
    <citation type="submission" date="2013-11" db="EMBL/GenBank/DDBJ databases">
        <title>Genome sequencing of Stegodyphus mimosarum.</title>
        <authorList>
            <person name="Bechsgaard J."/>
        </authorList>
    </citation>
    <scope>NUCLEOTIDE SEQUENCE [LARGE SCALE GENOMIC DNA]</scope>
</reference>
<dbReference type="Proteomes" id="UP000054359">
    <property type="component" value="Unassembled WGS sequence"/>
</dbReference>
<evidence type="ECO:0000313" key="1">
    <source>
        <dbReference type="EMBL" id="KFM57485.1"/>
    </source>
</evidence>